<comment type="caution">
    <text evidence="1">The sequence shown here is derived from an EMBL/GenBank/DDBJ whole genome shotgun (WGS) entry which is preliminary data.</text>
</comment>
<accession>A0ABR7RT25</accession>
<dbReference type="Proteomes" id="UP000626026">
    <property type="component" value="Unassembled WGS sequence"/>
</dbReference>
<reference evidence="1 2" key="1">
    <citation type="journal article" date="2013" name="Int. J. Syst. Evol. Microbiol.">
        <title>Roseomonas aerophila sp. nov., isolated from air.</title>
        <authorList>
            <person name="Kim S.J."/>
            <person name="Weon H.Y."/>
            <person name="Ahn J.H."/>
            <person name="Hong S.B."/>
            <person name="Seok S.J."/>
            <person name="Whang K.S."/>
            <person name="Kwon S.W."/>
        </authorList>
    </citation>
    <scope>NUCLEOTIDE SEQUENCE [LARGE SCALE GENOMIC DNA]</scope>
    <source>
        <strain evidence="1 2">NBRC 108923</strain>
    </source>
</reference>
<proteinExistence type="predicted"/>
<protein>
    <submittedName>
        <fullName evidence="1">Uncharacterized protein</fullName>
    </submittedName>
</protein>
<dbReference type="EMBL" id="JACTVA010000054">
    <property type="protein sequence ID" value="MBC9209394.1"/>
    <property type="molecule type" value="Genomic_DNA"/>
</dbReference>
<keyword evidence="2" id="KW-1185">Reference proteome</keyword>
<dbReference type="RefSeq" id="WP_187786532.1">
    <property type="nucleotide sequence ID" value="NZ_JACTVA010000054.1"/>
</dbReference>
<evidence type="ECO:0000313" key="2">
    <source>
        <dbReference type="Proteomes" id="UP000626026"/>
    </source>
</evidence>
<name>A0ABR7RT25_9PROT</name>
<evidence type="ECO:0000313" key="1">
    <source>
        <dbReference type="EMBL" id="MBC9209394.1"/>
    </source>
</evidence>
<organism evidence="1 2">
    <name type="scientific">Teichococcus aerophilus</name>
    <dbReference type="NCBI Taxonomy" id="1224513"/>
    <lineage>
        <taxon>Bacteria</taxon>
        <taxon>Pseudomonadati</taxon>
        <taxon>Pseudomonadota</taxon>
        <taxon>Alphaproteobacteria</taxon>
        <taxon>Acetobacterales</taxon>
        <taxon>Roseomonadaceae</taxon>
        <taxon>Roseomonas</taxon>
    </lineage>
</organism>
<sequence length="53" mass="5899">MENGPPHPIIKVVTFPFLLAIAAREEPRRAVTLKLLWLAQEDFLIGIAQSEAS</sequence>
<gene>
    <name evidence="1" type="ORF">IBL26_21285</name>
</gene>